<dbReference type="SUPFAM" id="SSF55874">
    <property type="entry name" value="ATPase domain of HSP90 chaperone/DNA topoisomerase II/histidine kinase"/>
    <property type="match status" value="1"/>
</dbReference>
<evidence type="ECO:0000256" key="2">
    <source>
        <dbReference type="ARBA" id="ARBA00022777"/>
    </source>
</evidence>
<evidence type="ECO:0000256" key="3">
    <source>
        <dbReference type="ARBA" id="ARBA00023012"/>
    </source>
</evidence>
<reference evidence="6 7" key="1">
    <citation type="submission" date="2017-10" db="EMBL/GenBank/DDBJ databases">
        <title>Draft genome sequence of cellulolytic Actinomyces sp CtC72 isolated from cattle rumen fluid.</title>
        <authorList>
            <person name="Joshi A.J."/>
            <person name="Vasudevan G."/>
            <person name="Lanjekar V.B."/>
            <person name="Hivarkar S."/>
            <person name="Engineer A."/>
            <person name="Pore S.D."/>
            <person name="Dhakephalkar P.K."/>
            <person name="Dagar S."/>
        </authorList>
    </citation>
    <scope>NUCLEOTIDE SEQUENCE [LARGE SCALE GENOMIC DNA]</scope>
    <source>
        <strain evidence="7">CtC72</strain>
    </source>
</reference>
<dbReference type="EMBL" id="MTPX02000031">
    <property type="protein sequence ID" value="PHP53122.1"/>
    <property type="molecule type" value="Genomic_DNA"/>
</dbReference>
<gene>
    <name evidence="6" type="ORF">BW737_004670</name>
</gene>
<keyword evidence="1" id="KW-0808">Transferase</keyword>
<feature type="transmembrane region" description="Helical" evidence="5">
    <location>
        <begin position="50"/>
        <end position="78"/>
    </location>
</feature>
<keyword evidence="5" id="KW-0812">Transmembrane</keyword>
<keyword evidence="5" id="KW-1133">Transmembrane helix</keyword>
<evidence type="ECO:0000313" key="6">
    <source>
        <dbReference type="EMBL" id="PHP53122.1"/>
    </source>
</evidence>
<feature type="coiled-coil region" evidence="4">
    <location>
        <begin position="128"/>
        <end position="155"/>
    </location>
</feature>
<evidence type="ECO:0000313" key="7">
    <source>
        <dbReference type="Proteomes" id="UP000194577"/>
    </source>
</evidence>
<dbReference type="Gene3D" id="3.30.565.10">
    <property type="entry name" value="Histidine kinase-like ATPase, C-terminal domain"/>
    <property type="match status" value="1"/>
</dbReference>
<dbReference type="InterPro" id="IPR050482">
    <property type="entry name" value="Sensor_HK_TwoCompSys"/>
</dbReference>
<organism evidence="6 7">
    <name type="scientific">Actinomyces ruminis</name>
    <dbReference type="NCBI Taxonomy" id="1937003"/>
    <lineage>
        <taxon>Bacteria</taxon>
        <taxon>Bacillati</taxon>
        <taxon>Actinomycetota</taxon>
        <taxon>Actinomycetes</taxon>
        <taxon>Actinomycetales</taxon>
        <taxon>Actinomycetaceae</taxon>
        <taxon>Actinomyces</taxon>
    </lineage>
</organism>
<feature type="transmembrane region" description="Helical" evidence="5">
    <location>
        <begin position="85"/>
        <end position="103"/>
    </location>
</feature>
<evidence type="ECO:0000256" key="1">
    <source>
        <dbReference type="ARBA" id="ARBA00022679"/>
    </source>
</evidence>
<keyword evidence="7" id="KW-1185">Reference proteome</keyword>
<sequence length="367" mass="39012">MSYAIIAAVALGMDLGAWDDGKSAALRTALTTLMVSGSLLLGWYPRFAGVLIVVCAIADEVLSANVAAASLALLLVVVDWLSRRWDIAAAVAVITHTLVGAASAGDLMWFLQAQALLMSIAVIVGMALRQYEHRLAELAEREARLRLELENEELRVRSEIALTLHDSIATDLAQVVVAGQSLARDLPAGSEGDRAHAIVDSGQQAMKHLRGLMDGLRTPDSVTERENTDLHTAISECRRMLESRGVLLEVATSVPWDVLLGDLDHPSQTLLVLALREGTINALKYAPSGSTVVVEVEQTGEHVNLEISSARQAGDGQSATIEEMRRQGMSGSTGLSGLAMRAARLGGKVVYGPAGDRWLLGVTAPVA</sequence>
<keyword evidence="4" id="KW-0175">Coiled coil</keyword>
<dbReference type="Proteomes" id="UP000194577">
    <property type="component" value="Unassembled WGS sequence"/>
</dbReference>
<name>A0ABX4MG42_9ACTO</name>
<keyword evidence="5" id="KW-0472">Membrane</keyword>
<protein>
    <recommendedName>
        <fullName evidence="8">Signal transduction histidine kinase</fullName>
    </recommendedName>
</protein>
<evidence type="ECO:0000256" key="5">
    <source>
        <dbReference type="SAM" id="Phobius"/>
    </source>
</evidence>
<keyword evidence="2" id="KW-0418">Kinase</keyword>
<dbReference type="PANTHER" id="PTHR24421:SF58">
    <property type="entry name" value="SIGNAL TRANSDUCTION HISTIDINE-PROTEIN KINASE_PHOSPHATASE UHPB"/>
    <property type="match status" value="1"/>
</dbReference>
<accession>A0ABX4MG42</accession>
<proteinExistence type="predicted"/>
<evidence type="ECO:0008006" key="8">
    <source>
        <dbReference type="Google" id="ProtNLM"/>
    </source>
</evidence>
<dbReference type="RefSeq" id="WP_086614961.1">
    <property type="nucleotide sequence ID" value="NZ_MTPX02000031.1"/>
</dbReference>
<dbReference type="InterPro" id="IPR036890">
    <property type="entry name" value="HATPase_C_sf"/>
</dbReference>
<dbReference type="PANTHER" id="PTHR24421">
    <property type="entry name" value="NITRATE/NITRITE SENSOR PROTEIN NARX-RELATED"/>
    <property type="match status" value="1"/>
</dbReference>
<evidence type="ECO:0000256" key="4">
    <source>
        <dbReference type="SAM" id="Coils"/>
    </source>
</evidence>
<comment type="caution">
    <text evidence="6">The sequence shown here is derived from an EMBL/GenBank/DDBJ whole genome shotgun (WGS) entry which is preliminary data.</text>
</comment>
<keyword evidence="3" id="KW-0902">Two-component regulatory system</keyword>